<keyword evidence="2" id="KW-1185">Reference proteome</keyword>
<protein>
    <submittedName>
        <fullName evidence="1">Uncharacterized protein</fullName>
    </submittedName>
</protein>
<proteinExistence type="predicted"/>
<gene>
    <name evidence="1" type="ORF">HaLaN_02785</name>
</gene>
<sequence length="429" mass="45263">MTFTCSPRSRLCCAPSPALPCWVWPSKTSADPSRGMLGRGLDVDWLLPAQLRLNNRGSTSINELELSSADTGPEVRVRTCRLLHSSISSMQVPAWLLQAWPSCSSKQAAQLFLSESSEDGYDYVEPCVLIEDPALLQPMTCSSLAGSNVSSDALFDSRPSSRSATSGEDDILLGSAPGEPCCWWPSGCGSSNSSASAGMPLPSAALPPLSALQNLSKHPWSGAHPLASVSSASLRVPTSTSAANNARWDVPSAAVTKPGIMLDLRTAHPTTALGPCEAASPGASKRRRMMQLSDHAGQTAEPSHPVRKGSNVMPRTQLLRGASVNSQDTILPFESRCWQHMHTRKLFAGVPEATKSAATPVIPGCHNCGWSFGHASMAVWPQWPTHAVQCVRSAVQKGPVSGVFVNRPTNAAMACPSGLQCCCPAGGEA</sequence>
<reference evidence="1 2" key="1">
    <citation type="submission" date="2020-02" db="EMBL/GenBank/DDBJ databases">
        <title>Draft genome sequence of Haematococcus lacustris strain NIES-144.</title>
        <authorList>
            <person name="Morimoto D."/>
            <person name="Nakagawa S."/>
            <person name="Yoshida T."/>
            <person name="Sawayama S."/>
        </authorList>
    </citation>
    <scope>NUCLEOTIDE SEQUENCE [LARGE SCALE GENOMIC DNA]</scope>
    <source>
        <strain evidence="1 2">NIES-144</strain>
    </source>
</reference>
<evidence type="ECO:0000313" key="2">
    <source>
        <dbReference type="Proteomes" id="UP000485058"/>
    </source>
</evidence>
<comment type="caution">
    <text evidence="1">The sequence shown here is derived from an EMBL/GenBank/DDBJ whole genome shotgun (WGS) entry which is preliminary data.</text>
</comment>
<dbReference type="EMBL" id="BLLF01000124">
    <property type="protein sequence ID" value="GFH07908.1"/>
    <property type="molecule type" value="Genomic_DNA"/>
</dbReference>
<accession>A0A699YJ28</accession>
<organism evidence="1 2">
    <name type="scientific">Haematococcus lacustris</name>
    <name type="common">Green alga</name>
    <name type="synonym">Haematococcus pluvialis</name>
    <dbReference type="NCBI Taxonomy" id="44745"/>
    <lineage>
        <taxon>Eukaryota</taxon>
        <taxon>Viridiplantae</taxon>
        <taxon>Chlorophyta</taxon>
        <taxon>core chlorophytes</taxon>
        <taxon>Chlorophyceae</taxon>
        <taxon>CS clade</taxon>
        <taxon>Chlamydomonadales</taxon>
        <taxon>Haematococcaceae</taxon>
        <taxon>Haematococcus</taxon>
    </lineage>
</organism>
<name>A0A699YJ28_HAELA</name>
<dbReference type="AlphaFoldDB" id="A0A699YJ28"/>
<dbReference type="Proteomes" id="UP000485058">
    <property type="component" value="Unassembled WGS sequence"/>
</dbReference>
<evidence type="ECO:0000313" key="1">
    <source>
        <dbReference type="EMBL" id="GFH07908.1"/>
    </source>
</evidence>
<feature type="non-terminal residue" evidence="1">
    <location>
        <position position="429"/>
    </location>
</feature>
<feature type="non-terminal residue" evidence="1">
    <location>
        <position position="1"/>
    </location>
</feature>